<protein>
    <submittedName>
        <fullName evidence="1">Uncharacterized protein</fullName>
    </submittedName>
</protein>
<name>A0A839UQ52_9GAMM</name>
<proteinExistence type="predicted"/>
<comment type="caution">
    <text evidence="1">The sequence shown here is derived from an EMBL/GenBank/DDBJ whole genome shotgun (WGS) entry which is preliminary data.</text>
</comment>
<sequence length="34" mass="3619">MITNYATLKASIKSLNIPSEMASRAGELEATVAH</sequence>
<dbReference type="AlphaFoldDB" id="A0A839UQ52"/>
<evidence type="ECO:0000313" key="1">
    <source>
        <dbReference type="EMBL" id="MBB3167505.1"/>
    </source>
</evidence>
<dbReference type="Proteomes" id="UP000559987">
    <property type="component" value="Unassembled WGS sequence"/>
</dbReference>
<accession>A0A839UQ52</accession>
<evidence type="ECO:0000313" key="2">
    <source>
        <dbReference type="Proteomes" id="UP000559987"/>
    </source>
</evidence>
<reference evidence="1 2" key="1">
    <citation type="submission" date="2020-08" db="EMBL/GenBank/DDBJ databases">
        <title>Genomic Encyclopedia of Type Strains, Phase III (KMG-III): the genomes of soil and plant-associated and newly described type strains.</title>
        <authorList>
            <person name="Whitman W."/>
        </authorList>
    </citation>
    <scope>NUCLEOTIDE SEQUENCE [LARGE SCALE GENOMIC DNA]</scope>
    <source>
        <strain evidence="1 2">CECT 8571</strain>
    </source>
</reference>
<keyword evidence="2" id="KW-1185">Reference proteome</keyword>
<organism evidence="1 2">
    <name type="scientific">Simiduia aestuariiviva</name>
    <dbReference type="NCBI Taxonomy" id="1510459"/>
    <lineage>
        <taxon>Bacteria</taxon>
        <taxon>Pseudomonadati</taxon>
        <taxon>Pseudomonadota</taxon>
        <taxon>Gammaproteobacteria</taxon>
        <taxon>Cellvibrionales</taxon>
        <taxon>Cellvibrionaceae</taxon>
        <taxon>Simiduia</taxon>
    </lineage>
</organism>
<dbReference type="EMBL" id="JACHXZ010000001">
    <property type="protein sequence ID" value="MBB3167505.1"/>
    <property type="molecule type" value="Genomic_DNA"/>
</dbReference>
<gene>
    <name evidence="1" type="ORF">FHS30_000681</name>
</gene>